<name>A0AA37TAE8_9GAMM</name>
<evidence type="ECO:0000313" key="1">
    <source>
        <dbReference type="EMBL" id="GLS26425.1"/>
    </source>
</evidence>
<evidence type="ECO:0000313" key="2">
    <source>
        <dbReference type="Proteomes" id="UP001156870"/>
    </source>
</evidence>
<gene>
    <name evidence="1" type="ORF">GCM10007877_21410</name>
</gene>
<dbReference type="AlphaFoldDB" id="A0AA37TAE8"/>
<dbReference type="RefSeq" id="WP_232595776.1">
    <property type="nucleotide sequence ID" value="NZ_BSPD01000051.1"/>
</dbReference>
<sequence length="640" mass="71755">MILNRQKYYSVLFSFLTLFGNQTYSQTQDGIPKPEYQLVDENNVDLLSKQLNVQIPGVSIGSGQFTLAHQLSSYGSTLYNTVDNYASASIYFAMKYTGHLEYRYAKYMIVRSPAGTAQFMLDDNNQLVGMKSSQGSTQGKVVEEGNRIIVTYPNGTIARYFRVQDTQLSEYGYANEEVAAQAVANRGSPYQDQLVARLEELIYPNGYTITLHREGRTGTSVSSITTNTGLQLKYVDLPDYDSSVYAINNTVSACSHNYTVSCDLEGWPSITYTWSPRNAIDFIARNQPDEFTFTATDSMGLATEYHHIPYDVNEGATNSLYPLGRYYVWRLNERKEPSGKITRYSYVNVVASRASGSSTATGHDYVSQPAVISSVSTETYTKGYTAYDRPAFTYANNYYRRYSSGYRSRDFIFFTGMGSLVTATDNASYTNYRFEEDWSNSISEVLSPEGHFRYEYDEHKRLIKRTHGADENAAENIDLIAVYPSTCDNYKICNQPTQYIDGKGNTTDFQYHPESGQIAVVTGPANRSGIRPQTRYFYEQKHAWYLDVNGSLKKDDRPVWLLVKESTCKVGAASGNGCALANDEIITTYDYGPEGVANNLHLKGLAVTADGNTRLTCYEYNQYGHRISETLPKGTAGSCP</sequence>
<accession>A0AA37TAE8</accession>
<dbReference type="EMBL" id="BSPD01000051">
    <property type="protein sequence ID" value="GLS26425.1"/>
    <property type="molecule type" value="Genomic_DNA"/>
</dbReference>
<keyword evidence="2" id="KW-1185">Reference proteome</keyword>
<evidence type="ECO:0008006" key="3">
    <source>
        <dbReference type="Google" id="ProtNLM"/>
    </source>
</evidence>
<comment type="caution">
    <text evidence="1">The sequence shown here is derived from an EMBL/GenBank/DDBJ whole genome shotgun (WGS) entry which is preliminary data.</text>
</comment>
<protein>
    <recommendedName>
        <fullName evidence="3">RHS repeat protein</fullName>
    </recommendedName>
</protein>
<dbReference type="Proteomes" id="UP001156870">
    <property type="component" value="Unassembled WGS sequence"/>
</dbReference>
<proteinExistence type="predicted"/>
<reference evidence="1 2" key="1">
    <citation type="journal article" date="2014" name="Int. J. Syst. Evol. Microbiol.">
        <title>Complete genome sequence of Corynebacterium casei LMG S-19264T (=DSM 44701T), isolated from a smear-ripened cheese.</title>
        <authorList>
            <consortium name="US DOE Joint Genome Institute (JGI-PGF)"/>
            <person name="Walter F."/>
            <person name="Albersmeier A."/>
            <person name="Kalinowski J."/>
            <person name="Ruckert C."/>
        </authorList>
    </citation>
    <scope>NUCLEOTIDE SEQUENCE [LARGE SCALE GENOMIC DNA]</scope>
    <source>
        <strain evidence="1 2">NBRC 110095</strain>
    </source>
</reference>
<organism evidence="1 2">
    <name type="scientific">Marinibactrum halimedae</name>
    <dbReference type="NCBI Taxonomy" id="1444977"/>
    <lineage>
        <taxon>Bacteria</taxon>
        <taxon>Pseudomonadati</taxon>
        <taxon>Pseudomonadota</taxon>
        <taxon>Gammaproteobacteria</taxon>
        <taxon>Cellvibrionales</taxon>
        <taxon>Cellvibrionaceae</taxon>
        <taxon>Marinibactrum</taxon>
    </lineage>
</organism>